<dbReference type="InterPro" id="IPR029056">
    <property type="entry name" value="Ribokinase-like"/>
</dbReference>
<dbReference type="AlphaFoldDB" id="A0A368T3A6"/>
<dbReference type="InterPro" id="IPR002139">
    <property type="entry name" value="Ribo/fructo_kinase"/>
</dbReference>
<name>A0A368T3A6_9ACTN</name>
<dbReference type="Proteomes" id="UP000253318">
    <property type="component" value="Unassembled WGS sequence"/>
</dbReference>
<keyword evidence="4 6" id="KW-0418">Kinase</keyword>
<dbReference type="InterPro" id="IPR011611">
    <property type="entry name" value="PfkB_dom"/>
</dbReference>
<keyword evidence="10" id="KW-1185">Reference proteome</keyword>
<dbReference type="InterPro" id="IPR002173">
    <property type="entry name" value="Carboh/pur_kinase_PfkB_CS"/>
</dbReference>
<evidence type="ECO:0000313" key="9">
    <source>
        <dbReference type="EMBL" id="RCV56935.1"/>
    </source>
</evidence>
<comment type="similarity">
    <text evidence="1 6">Belongs to the carbohydrate kinase PfkB family.</text>
</comment>
<evidence type="ECO:0000256" key="5">
    <source>
        <dbReference type="ARBA" id="ARBA00022840"/>
    </source>
</evidence>
<dbReference type="CDD" id="cd01167">
    <property type="entry name" value="bac_FRK"/>
    <property type="match status" value="1"/>
</dbReference>
<dbReference type="Pfam" id="PF00294">
    <property type="entry name" value="PfkB"/>
    <property type="match status" value="1"/>
</dbReference>
<dbReference type="RefSeq" id="WP_114433306.1">
    <property type="nucleotide sequence ID" value="NZ_QEIN01000120.1"/>
</dbReference>
<evidence type="ECO:0000256" key="2">
    <source>
        <dbReference type="ARBA" id="ARBA00022679"/>
    </source>
</evidence>
<evidence type="ECO:0000256" key="7">
    <source>
        <dbReference type="SAM" id="MobiDB-lite"/>
    </source>
</evidence>
<proteinExistence type="inferred from homology"/>
<evidence type="ECO:0000256" key="3">
    <source>
        <dbReference type="ARBA" id="ARBA00022741"/>
    </source>
</evidence>
<dbReference type="PROSITE" id="PS00584">
    <property type="entry name" value="PFKB_KINASES_2"/>
    <property type="match status" value="1"/>
</dbReference>
<evidence type="ECO:0000259" key="8">
    <source>
        <dbReference type="Pfam" id="PF00294"/>
    </source>
</evidence>
<protein>
    <submittedName>
        <fullName evidence="9">Carbohydrate kinase</fullName>
    </submittedName>
</protein>
<dbReference type="SUPFAM" id="SSF53613">
    <property type="entry name" value="Ribokinase-like"/>
    <property type="match status" value="1"/>
</dbReference>
<sequence length="313" mass="32482">MTAGALVVGEALIDVVRRPGAPTRRHPGGSGANAALGLARLGRPTRFLTRWGQDSDGELLHRHLSASGVLLPDRVADDLPTPRAEAVLDENGSATYEFTLDYWRLPAVTVDPAVRVLHTGSIAAVYQPGGEQVLDLMRRAAAHATITYDPNVRPTVMGDREDVRRRVAERVAASDVVKVSEEDLGWLEPDTAPEAAARSWLAAGPSLVVLTRGEHGAVAFAPGATLALAAVPADVADTVGAGDAFMAALIDGLWTLGLLGAGRRARLRSLSADGLSALLAHAGRAAAIAVARPGADPPTRAELPEMAEPGAAA</sequence>
<feature type="domain" description="Carbohydrate kinase PfkB" evidence="8">
    <location>
        <begin position="6"/>
        <end position="298"/>
    </location>
</feature>
<feature type="region of interest" description="Disordered" evidence="7">
    <location>
        <begin position="293"/>
        <end position="313"/>
    </location>
</feature>
<reference evidence="9 10" key="1">
    <citation type="submission" date="2018-04" db="EMBL/GenBank/DDBJ databases">
        <title>Novel actinobacteria from marine sediment.</title>
        <authorList>
            <person name="Ng Z.Y."/>
            <person name="Tan G.Y.A."/>
        </authorList>
    </citation>
    <scope>NUCLEOTIDE SEQUENCE [LARGE SCALE GENOMIC DNA]</scope>
    <source>
        <strain evidence="9 10">TPS81</strain>
    </source>
</reference>
<dbReference type="PRINTS" id="PR00990">
    <property type="entry name" value="RIBOKINASE"/>
</dbReference>
<accession>A0A368T3A6</accession>
<dbReference type="GO" id="GO:0008865">
    <property type="term" value="F:fructokinase activity"/>
    <property type="evidence" value="ECO:0007669"/>
    <property type="project" value="UniProtKB-ARBA"/>
</dbReference>
<keyword evidence="3" id="KW-0547">Nucleotide-binding</keyword>
<evidence type="ECO:0000256" key="6">
    <source>
        <dbReference type="RuleBase" id="RU003704"/>
    </source>
</evidence>
<dbReference type="InterPro" id="IPR050306">
    <property type="entry name" value="PfkB_Carbo_kinase"/>
</dbReference>
<evidence type="ECO:0000313" key="10">
    <source>
        <dbReference type="Proteomes" id="UP000253318"/>
    </source>
</evidence>
<keyword evidence="5" id="KW-0067">ATP-binding</keyword>
<evidence type="ECO:0000256" key="1">
    <source>
        <dbReference type="ARBA" id="ARBA00010688"/>
    </source>
</evidence>
<dbReference type="EMBL" id="QEIN01000120">
    <property type="protein sequence ID" value="RCV56935.1"/>
    <property type="molecule type" value="Genomic_DNA"/>
</dbReference>
<evidence type="ECO:0000256" key="4">
    <source>
        <dbReference type="ARBA" id="ARBA00022777"/>
    </source>
</evidence>
<dbReference type="OrthoDB" id="9795789at2"/>
<dbReference type="GO" id="GO:0006000">
    <property type="term" value="P:fructose metabolic process"/>
    <property type="evidence" value="ECO:0007669"/>
    <property type="project" value="UniProtKB-ARBA"/>
</dbReference>
<dbReference type="PANTHER" id="PTHR43085">
    <property type="entry name" value="HEXOKINASE FAMILY MEMBER"/>
    <property type="match status" value="1"/>
</dbReference>
<comment type="caution">
    <text evidence="9">The sequence shown here is derived from an EMBL/GenBank/DDBJ whole genome shotgun (WGS) entry which is preliminary data.</text>
</comment>
<dbReference type="PANTHER" id="PTHR43085:SF1">
    <property type="entry name" value="PSEUDOURIDINE KINASE-RELATED"/>
    <property type="match status" value="1"/>
</dbReference>
<keyword evidence="2 6" id="KW-0808">Transferase</keyword>
<dbReference type="GO" id="GO:0005524">
    <property type="term" value="F:ATP binding"/>
    <property type="evidence" value="ECO:0007669"/>
    <property type="project" value="UniProtKB-KW"/>
</dbReference>
<organism evidence="9 10">
    <name type="scientific">Marinitenerispora sediminis</name>
    <dbReference type="NCBI Taxonomy" id="1931232"/>
    <lineage>
        <taxon>Bacteria</taxon>
        <taxon>Bacillati</taxon>
        <taxon>Actinomycetota</taxon>
        <taxon>Actinomycetes</taxon>
        <taxon>Streptosporangiales</taxon>
        <taxon>Nocardiopsidaceae</taxon>
        <taxon>Marinitenerispora</taxon>
    </lineage>
</organism>
<gene>
    <name evidence="9" type="ORF">DEF24_15850</name>
</gene>
<dbReference type="Gene3D" id="3.40.1190.20">
    <property type="match status" value="1"/>
</dbReference>